<dbReference type="GO" id="GO:0046872">
    <property type="term" value="F:metal ion binding"/>
    <property type="evidence" value="ECO:0007669"/>
    <property type="project" value="UniProtKB-KW"/>
</dbReference>
<dbReference type="Gene3D" id="2.60.120.330">
    <property type="entry name" value="B-lactam Antibiotic, Isopenicillin N Synthase, Chain"/>
    <property type="match status" value="1"/>
</dbReference>
<dbReference type="Proteomes" id="UP001157006">
    <property type="component" value="Chromosome 3"/>
</dbReference>
<evidence type="ECO:0000256" key="3">
    <source>
        <dbReference type="ARBA" id="ARBA00022896"/>
    </source>
</evidence>
<proteinExistence type="inferred from homology"/>
<dbReference type="InterPro" id="IPR005123">
    <property type="entry name" value="Oxoglu/Fe-dep_dioxygenase_dom"/>
</dbReference>
<feature type="domain" description="Fe2OG dioxygenase" evidence="6">
    <location>
        <begin position="190"/>
        <end position="290"/>
    </location>
</feature>
<dbReference type="EMBL" id="OX451738">
    <property type="protein sequence ID" value="CAI8602852.1"/>
    <property type="molecule type" value="Genomic_DNA"/>
</dbReference>
<keyword evidence="4 5" id="KW-0408">Iron</keyword>
<organism evidence="7 8">
    <name type="scientific">Vicia faba</name>
    <name type="common">Broad bean</name>
    <name type="synonym">Faba vulgaris</name>
    <dbReference type="NCBI Taxonomy" id="3906"/>
    <lineage>
        <taxon>Eukaryota</taxon>
        <taxon>Viridiplantae</taxon>
        <taxon>Streptophyta</taxon>
        <taxon>Embryophyta</taxon>
        <taxon>Tracheophyta</taxon>
        <taxon>Spermatophyta</taxon>
        <taxon>Magnoliopsida</taxon>
        <taxon>eudicotyledons</taxon>
        <taxon>Gunneridae</taxon>
        <taxon>Pentapetalae</taxon>
        <taxon>rosids</taxon>
        <taxon>fabids</taxon>
        <taxon>Fabales</taxon>
        <taxon>Fabaceae</taxon>
        <taxon>Papilionoideae</taxon>
        <taxon>50 kb inversion clade</taxon>
        <taxon>NPAAA clade</taxon>
        <taxon>Hologalegina</taxon>
        <taxon>IRL clade</taxon>
        <taxon>Fabeae</taxon>
        <taxon>Vicia</taxon>
    </lineage>
</organism>
<name>A0AAV1A396_VICFA</name>
<dbReference type="PROSITE" id="PS51471">
    <property type="entry name" value="FE2OG_OXY"/>
    <property type="match status" value="1"/>
</dbReference>
<dbReference type="InterPro" id="IPR027443">
    <property type="entry name" value="IPNS-like_sf"/>
</dbReference>
<gene>
    <name evidence="7" type="ORF">VFH_III059960</name>
</gene>
<keyword evidence="8" id="KW-1185">Reference proteome</keyword>
<comment type="similarity">
    <text evidence="1 5">Belongs to the iron/ascorbate-dependent oxidoreductase family.</text>
</comment>
<dbReference type="Pfam" id="PF03171">
    <property type="entry name" value="2OG-FeII_Oxy"/>
    <property type="match status" value="1"/>
</dbReference>
<dbReference type="GO" id="GO:0016491">
    <property type="term" value="F:oxidoreductase activity"/>
    <property type="evidence" value="ECO:0007669"/>
    <property type="project" value="UniProtKB-KW"/>
</dbReference>
<evidence type="ECO:0000313" key="8">
    <source>
        <dbReference type="Proteomes" id="UP001157006"/>
    </source>
</evidence>
<dbReference type="InterPro" id="IPR050295">
    <property type="entry name" value="Plant_2OG-oxidoreductases"/>
</dbReference>
<dbReference type="PANTHER" id="PTHR47991">
    <property type="entry name" value="OXOGLUTARATE/IRON-DEPENDENT DIOXYGENASE"/>
    <property type="match status" value="1"/>
</dbReference>
<evidence type="ECO:0000256" key="1">
    <source>
        <dbReference type="ARBA" id="ARBA00008056"/>
    </source>
</evidence>
<keyword evidence="5" id="KW-0560">Oxidoreductase</keyword>
<dbReference type="InterPro" id="IPR044861">
    <property type="entry name" value="IPNS-like_FE2OG_OXY"/>
</dbReference>
<evidence type="ECO:0000313" key="7">
    <source>
        <dbReference type="EMBL" id="CAI8602852.1"/>
    </source>
</evidence>
<evidence type="ECO:0000256" key="5">
    <source>
        <dbReference type="RuleBase" id="RU003682"/>
    </source>
</evidence>
<dbReference type="SUPFAM" id="SSF51197">
    <property type="entry name" value="Clavaminate synthase-like"/>
    <property type="match status" value="1"/>
</dbReference>
<dbReference type="InterPro" id="IPR026992">
    <property type="entry name" value="DIOX_N"/>
</dbReference>
<keyword evidence="2 5" id="KW-0479">Metal-binding</keyword>
<dbReference type="AlphaFoldDB" id="A0AAV1A396"/>
<evidence type="ECO:0000256" key="2">
    <source>
        <dbReference type="ARBA" id="ARBA00022723"/>
    </source>
</evidence>
<sequence length="342" mass="39263">MEKLVSNWSNVQSVPENYIFPPETRPGEYLKIPFSHSIPIIDLNEAQNGDRTNTIQKIIKAAQEFGFFQVINHGISLNEMKETMSVFKEVFQMPDEYKQNMHLDDDLKTCKIFTSSLRYETEKVHLWRDSLRHPSHPLEQWQHLWPENPTTYRECVGNFSIKIKDLGSRILDLISEGLGLECEYFDNDLTGSMIISVNHYPPCPTPSLTLGITKHKDPYIITILMQDDVSGLQVFKDGKWISVEPLPHAFVINIGHLLEIISKGKLISAEHRAVTNSSHTRTSAAFFIAPSDDCLIVPAQDISDENDRPILKCFKYKEFLKQFFNKHGDTDMLRKSLEAPKN</sequence>
<evidence type="ECO:0000259" key="6">
    <source>
        <dbReference type="PROSITE" id="PS51471"/>
    </source>
</evidence>
<protein>
    <recommendedName>
        <fullName evidence="6">Fe2OG dioxygenase domain-containing protein</fullName>
    </recommendedName>
</protein>
<dbReference type="Pfam" id="PF14226">
    <property type="entry name" value="DIOX_N"/>
    <property type="match status" value="1"/>
</dbReference>
<keyword evidence="3" id="KW-0847">Vitamin C</keyword>
<dbReference type="GO" id="GO:0031418">
    <property type="term" value="F:L-ascorbic acid binding"/>
    <property type="evidence" value="ECO:0007669"/>
    <property type="project" value="UniProtKB-KW"/>
</dbReference>
<accession>A0AAV1A396</accession>
<reference evidence="7 8" key="1">
    <citation type="submission" date="2023-01" db="EMBL/GenBank/DDBJ databases">
        <authorList>
            <person name="Kreplak J."/>
        </authorList>
    </citation>
    <scope>NUCLEOTIDE SEQUENCE [LARGE SCALE GENOMIC DNA]</scope>
</reference>
<evidence type="ECO:0000256" key="4">
    <source>
        <dbReference type="ARBA" id="ARBA00023004"/>
    </source>
</evidence>